<dbReference type="InterPro" id="IPR031629">
    <property type="entry name" value="DpaA_N"/>
</dbReference>
<evidence type="ECO:0000259" key="1">
    <source>
        <dbReference type="Pfam" id="PF16924"/>
    </source>
</evidence>
<dbReference type="Proteomes" id="UP000824201">
    <property type="component" value="Unassembled WGS sequence"/>
</dbReference>
<name>A0A9D1JDP3_9FIRM</name>
<reference evidence="2" key="2">
    <citation type="journal article" date="2021" name="PeerJ">
        <title>Extensive microbial diversity within the chicken gut microbiome revealed by metagenomics and culture.</title>
        <authorList>
            <person name="Gilroy R."/>
            <person name="Ravi A."/>
            <person name="Getino M."/>
            <person name="Pursley I."/>
            <person name="Horton D.L."/>
            <person name="Alikhan N.F."/>
            <person name="Baker D."/>
            <person name="Gharbi K."/>
            <person name="Hall N."/>
            <person name="Watson M."/>
            <person name="Adriaenssens E.M."/>
            <person name="Foster-Nyarko E."/>
            <person name="Jarju S."/>
            <person name="Secka A."/>
            <person name="Antonio M."/>
            <person name="Oren A."/>
            <person name="Chaudhuri R.R."/>
            <person name="La Ragione R."/>
            <person name="Hildebrand F."/>
            <person name="Pallen M.J."/>
        </authorList>
    </citation>
    <scope>NUCLEOTIDE SEQUENCE</scope>
    <source>
        <strain evidence="2">ChiW13-3771</strain>
    </source>
</reference>
<evidence type="ECO:0000313" key="2">
    <source>
        <dbReference type="EMBL" id="HIR89342.1"/>
    </source>
</evidence>
<evidence type="ECO:0000313" key="3">
    <source>
        <dbReference type="Proteomes" id="UP000824201"/>
    </source>
</evidence>
<dbReference type="EMBL" id="DVHN01000133">
    <property type="protein sequence ID" value="HIR89342.1"/>
    <property type="molecule type" value="Genomic_DNA"/>
</dbReference>
<dbReference type="InterPro" id="IPR036291">
    <property type="entry name" value="NAD(P)-bd_dom_sf"/>
</dbReference>
<organism evidence="2 3">
    <name type="scientific">Candidatus Fimimorpha faecalis</name>
    <dbReference type="NCBI Taxonomy" id="2840824"/>
    <lineage>
        <taxon>Bacteria</taxon>
        <taxon>Bacillati</taxon>
        <taxon>Bacillota</taxon>
        <taxon>Clostridia</taxon>
        <taxon>Eubacteriales</taxon>
        <taxon>Candidatus Fimimorpha</taxon>
    </lineage>
</organism>
<dbReference type="AlphaFoldDB" id="A0A9D1JDP3"/>
<comment type="caution">
    <text evidence="2">The sequence shown here is derived from an EMBL/GenBank/DDBJ whole genome shotgun (WGS) entry which is preliminary data.</text>
</comment>
<reference evidence="2" key="1">
    <citation type="submission" date="2020-10" db="EMBL/GenBank/DDBJ databases">
        <authorList>
            <person name="Gilroy R."/>
        </authorList>
    </citation>
    <scope>NUCLEOTIDE SEQUENCE</scope>
    <source>
        <strain evidence="2">ChiW13-3771</strain>
    </source>
</reference>
<dbReference type="SUPFAM" id="SSF51735">
    <property type="entry name" value="NAD(P)-binding Rossmann-fold domains"/>
    <property type="match status" value="1"/>
</dbReference>
<accession>A0A9D1JDP3</accession>
<sequence>MSYFDFAMIGGDQRQHYLHKLLLKQNYSVICYGIRPHNAVNAVSLEEAVCSSQKLIAPIPFSKDGISLTQSPGENPVFINKLMELLHSKHTIIAGNIPSSITSRCHCIDLMKQEKFITANSIATAEAAAAIAILQFPDNLQGCQCLITGYGHCAKALAQCLDSLHAVVTIAARSPYARKEAMQNGFHAIDLLDLKPRLASFSILFNTIPFPVFSKEMVMECHSSTLYLELASTPGGLADISYAKEKLSVVSCPGLPGRFAPFASAKAIFNCLI</sequence>
<gene>
    <name evidence="2" type="ORF">IAC96_10355</name>
</gene>
<dbReference type="Gene3D" id="3.40.50.720">
    <property type="entry name" value="NAD(P)-binding Rossmann-like Domain"/>
    <property type="match status" value="1"/>
</dbReference>
<feature type="domain" description="Dipicolinate synthase subunit A N-terminal" evidence="1">
    <location>
        <begin position="6"/>
        <end position="106"/>
    </location>
</feature>
<proteinExistence type="predicted"/>
<protein>
    <recommendedName>
        <fullName evidence="1">Dipicolinate synthase subunit A N-terminal domain-containing protein</fullName>
    </recommendedName>
</protein>
<dbReference type="Pfam" id="PF16924">
    <property type="entry name" value="DpaA_N"/>
    <property type="match status" value="1"/>
</dbReference>